<feature type="transmembrane region" description="Helical" evidence="7">
    <location>
        <begin position="145"/>
        <end position="170"/>
    </location>
</feature>
<evidence type="ECO:0000256" key="6">
    <source>
        <dbReference type="ARBA" id="ARBA00023136"/>
    </source>
</evidence>
<comment type="subcellular location">
    <subcellularLocation>
        <location evidence="1">Cell membrane</location>
        <topology evidence="1">Multi-pass membrane protein</topology>
    </subcellularLocation>
</comment>
<dbReference type="SUPFAM" id="SSF161098">
    <property type="entry name" value="MetI-like"/>
    <property type="match status" value="1"/>
</dbReference>
<evidence type="ECO:0000256" key="3">
    <source>
        <dbReference type="ARBA" id="ARBA00022475"/>
    </source>
</evidence>
<evidence type="ECO:0000256" key="1">
    <source>
        <dbReference type="ARBA" id="ARBA00004651"/>
    </source>
</evidence>
<comment type="caution">
    <text evidence="9">The sequence shown here is derived from an EMBL/GenBank/DDBJ whole genome shotgun (WGS) entry which is preliminary data.</text>
</comment>
<feature type="domain" description="ABC transmembrane type-1" evidence="8">
    <location>
        <begin position="33"/>
        <end position="224"/>
    </location>
</feature>
<keyword evidence="3" id="KW-1003">Cell membrane</keyword>
<feature type="transmembrane region" description="Helical" evidence="7">
    <location>
        <begin position="102"/>
        <end position="124"/>
    </location>
</feature>
<evidence type="ECO:0000256" key="4">
    <source>
        <dbReference type="ARBA" id="ARBA00022692"/>
    </source>
</evidence>
<keyword evidence="4 7" id="KW-0812">Transmembrane</keyword>
<dbReference type="PROSITE" id="PS50928">
    <property type="entry name" value="ABC_TM1"/>
    <property type="match status" value="1"/>
</dbReference>
<feature type="transmembrane region" description="Helical" evidence="7">
    <location>
        <begin position="37"/>
        <end position="57"/>
    </location>
</feature>
<dbReference type="InterPro" id="IPR035906">
    <property type="entry name" value="MetI-like_sf"/>
</dbReference>
<proteinExistence type="predicted"/>
<dbReference type="Gene3D" id="1.10.3720.10">
    <property type="entry name" value="MetI-like"/>
    <property type="match status" value="1"/>
</dbReference>
<dbReference type="EMBL" id="BARU01020909">
    <property type="protein sequence ID" value="GAH54498.1"/>
    <property type="molecule type" value="Genomic_DNA"/>
</dbReference>
<dbReference type="CDD" id="cd06261">
    <property type="entry name" value="TM_PBP2"/>
    <property type="match status" value="1"/>
</dbReference>
<name>X1IAC0_9ZZZZ</name>
<feature type="transmembrane region" description="Helical" evidence="7">
    <location>
        <begin position="203"/>
        <end position="224"/>
    </location>
</feature>
<dbReference type="GO" id="GO:0055085">
    <property type="term" value="P:transmembrane transport"/>
    <property type="evidence" value="ECO:0007669"/>
    <property type="project" value="InterPro"/>
</dbReference>
<dbReference type="InterPro" id="IPR000515">
    <property type="entry name" value="MetI-like"/>
</dbReference>
<keyword evidence="2" id="KW-0813">Transport</keyword>
<organism evidence="9">
    <name type="scientific">marine sediment metagenome</name>
    <dbReference type="NCBI Taxonomy" id="412755"/>
    <lineage>
        <taxon>unclassified sequences</taxon>
        <taxon>metagenomes</taxon>
        <taxon>ecological metagenomes</taxon>
    </lineage>
</organism>
<feature type="non-terminal residue" evidence="9">
    <location>
        <position position="1"/>
    </location>
</feature>
<sequence length="238" mass="26692">TRDIFLKPFSFPIKPVVQNYVNAWNQAGIGTGYLNSAMIAVISVIGIIIISSMFAYAISKYEFPGRQTLYIYCMLGLALPVRLAVIPIFILMRNLGLTNSLLGLIILYISINIPFSVFLLRNFIDRVPNELKEAAQIDGANVMQIYWKIILPLIKPALSIVSLVSFVNVWNDFFFPLLFINDRSKATITLAVSTFFGEYTIQWNLLFAGLSLSIMPSIVLFLIFSKQFIAGMTQGAIK</sequence>
<accession>X1IAC0</accession>
<evidence type="ECO:0000256" key="5">
    <source>
        <dbReference type="ARBA" id="ARBA00022989"/>
    </source>
</evidence>
<dbReference type="PANTHER" id="PTHR43744:SF8">
    <property type="entry name" value="SN-GLYCEROL-3-PHOSPHATE TRANSPORT SYSTEM PERMEASE PROTEIN UGPE"/>
    <property type="match status" value="1"/>
</dbReference>
<dbReference type="Pfam" id="PF00528">
    <property type="entry name" value="BPD_transp_1"/>
    <property type="match status" value="1"/>
</dbReference>
<feature type="transmembrane region" description="Helical" evidence="7">
    <location>
        <begin position="69"/>
        <end position="90"/>
    </location>
</feature>
<dbReference type="GO" id="GO:0005886">
    <property type="term" value="C:plasma membrane"/>
    <property type="evidence" value="ECO:0007669"/>
    <property type="project" value="UniProtKB-SubCell"/>
</dbReference>
<dbReference type="AlphaFoldDB" id="X1IAC0"/>
<keyword evidence="5 7" id="KW-1133">Transmembrane helix</keyword>
<evidence type="ECO:0000256" key="7">
    <source>
        <dbReference type="SAM" id="Phobius"/>
    </source>
</evidence>
<protein>
    <recommendedName>
        <fullName evidence="8">ABC transmembrane type-1 domain-containing protein</fullName>
    </recommendedName>
</protein>
<dbReference type="PANTHER" id="PTHR43744">
    <property type="entry name" value="ABC TRANSPORTER PERMEASE PROTEIN MG189-RELATED-RELATED"/>
    <property type="match status" value="1"/>
</dbReference>
<gene>
    <name evidence="9" type="ORF">S03H2_34285</name>
</gene>
<evidence type="ECO:0000256" key="2">
    <source>
        <dbReference type="ARBA" id="ARBA00022448"/>
    </source>
</evidence>
<reference evidence="9" key="1">
    <citation type="journal article" date="2014" name="Front. Microbiol.">
        <title>High frequency of phylogenetically diverse reductive dehalogenase-homologous genes in deep subseafloor sedimentary metagenomes.</title>
        <authorList>
            <person name="Kawai M."/>
            <person name="Futagami T."/>
            <person name="Toyoda A."/>
            <person name="Takaki Y."/>
            <person name="Nishi S."/>
            <person name="Hori S."/>
            <person name="Arai W."/>
            <person name="Tsubouchi T."/>
            <person name="Morono Y."/>
            <person name="Uchiyama I."/>
            <person name="Ito T."/>
            <person name="Fujiyama A."/>
            <person name="Inagaki F."/>
            <person name="Takami H."/>
        </authorList>
    </citation>
    <scope>NUCLEOTIDE SEQUENCE</scope>
    <source>
        <strain evidence="9">Expedition CK06-06</strain>
    </source>
</reference>
<keyword evidence="6 7" id="KW-0472">Membrane</keyword>
<evidence type="ECO:0000313" key="9">
    <source>
        <dbReference type="EMBL" id="GAH54498.1"/>
    </source>
</evidence>
<evidence type="ECO:0000259" key="8">
    <source>
        <dbReference type="PROSITE" id="PS50928"/>
    </source>
</evidence>